<organism evidence="1 2">
    <name type="scientific">Candidatus Blautia merdigallinarum</name>
    <dbReference type="NCBI Taxonomy" id="2838495"/>
    <lineage>
        <taxon>Bacteria</taxon>
        <taxon>Bacillati</taxon>
        <taxon>Bacillota</taxon>
        <taxon>Clostridia</taxon>
        <taxon>Lachnospirales</taxon>
        <taxon>Lachnospiraceae</taxon>
        <taxon>Blautia</taxon>
    </lineage>
</organism>
<reference evidence="1" key="2">
    <citation type="submission" date="2021-04" db="EMBL/GenBank/DDBJ databases">
        <authorList>
            <person name="Gilroy R."/>
        </authorList>
    </citation>
    <scope>NUCLEOTIDE SEQUENCE</scope>
    <source>
        <strain evidence="1">ChiSxjej6B18-287</strain>
    </source>
</reference>
<gene>
    <name evidence="1" type="ORF">H9935_03310</name>
</gene>
<sequence>MRNIEFPYCFFNSLNTFIRVINDVLSPSQEVFTAYTDKIGYNIFGQAITIYIINSIFNAIVSEIDDVEDKSKKVYFPDTDAKPMYRVYSGFLPQEAAIEEQNNIRIKIQEYKQAKKIDEYLKMLIDDSIGEAEVKYLLEKRFNIEKITLRRL</sequence>
<evidence type="ECO:0000313" key="1">
    <source>
        <dbReference type="EMBL" id="HJC09826.1"/>
    </source>
</evidence>
<protein>
    <submittedName>
        <fullName evidence="1">Uncharacterized protein</fullName>
    </submittedName>
</protein>
<dbReference type="AlphaFoldDB" id="A0A9D2SJY7"/>
<dbReference type="Proteomes" id="UP000823893">
    <property type="component" value="Unassembled WGS sequence"/>
</dbReference>
<comment type="caution">
    <text evidence="1">The sequence shown here is derived from an EMBL/GenBank/DDBJ whole genome shotgun (WGS) entry which is preliminary data.</text>
</comment>
<evidence type="ECO:0000313" key="2">
    <source>
        <dbReference type="Proteomes" id="UP000823893"/>
    </source>
</evidence>
<accession>A0A9D2SJY7</accession>
<dbReference type="EMBL" id="DWWV01000038">
    <property type="protein sequence ID" value="HJC09826.1"/>
    <property type="molecule type" value="Genomic_DNA"/>
</dbReference>
<reference evidence="1" key="1">
    <citation type="journal article" date="2021" name="PeerJ">
        <title>Extensive microbial diversity within the chicken gut microbiome revealed by metagenomics and culture.</title>
        <authorList>
            <person name="Gilroy R."/>
            <person name="Ravi A."/>
            <person name="Getino M."/>
            <person name="Pursley I."/>
            <person name="Horton D.L."/>
            <person name="Alikhan N.F."/>
            <person name="Baker D."/>
            <person name="Gharbi K."/>
            <person name="Hall N."/>
            <person name="Watson M."/>
            <person name="Adriaenssens E.M."/>
            <person name="Foster-Nyarko E."/>
            <person name="Jarju S."/>
            <person name="Secka A."/>
            <person name="Antonio M."/>
            <person name="Oren A."/>
            <person name="Chaudhuri R.R."/>
            <person name="La Ragione R."/>
            <person name="Hildebrand F."/>
            <person name="Pallen M.J."/>
        </authorList>
    </citation>
    <scope>NUCLEOTIDE SEQUENCE</scope>
    <source>
        <strain evidence="1">ChiSxjej6B18-287</strain>
    </source>
</reference>
<name>A0A9D2SJY7_9FIRM</name>
<proteinExistence type="predicted"/>